<evidence type="ECO:0000313" key="1">
    <source>
        <dbReference type="EMBL" id="KAK6741061.1"/>
    </source>
</evidence>
<protein>
    <submittedName>
        <fullName evidence="1">Uncharacterized protein</fullName>
    </submittedName>
</protein>
<gene>
    <name evidence="1" type="primary">Necator_chrIII.g9879</name>
    <name evidence="1" type="ORF">RB195_009114</name>
</gene>
<comment type="caution">
    <text evidence="1">The sequence shown here is derived from an EMBL/GenBank/DDBJ whole genome shotgun (WGS) entry which is preliminary data.</text>
</comment>
<dbReference type="Proteomes" id="UP001303046">
    <property type="component" value="Unassembled WGS sequence"/>
</dbReference>
<dbReference type="EMBL" id="JAVFWL010000003">
    <property type="protein sequence ID" value="KAK6741061.1"/>
    <property type="molecule type" value="Genomic_DNA"/>
</dbReference>
<reference evidence="1 2" key="1">
    <citation type="submission" date="2023-08" db="EMBL/GenBank/DDBJ databases">
        <title>A Necator americanus chromosomal reference genome.</title>
        <authorList>
            <person name="Ilik V."/>
            <person name="Petrzelkova K.J."/>
            <person name="Pardy F."/>
            <person name="Fuh T."/>
            <person name="Niatou-Singa F.S."/>
            <person name="Gouil Q."/>
            <person name="Baker L."/>
            <person name="Ritchie M.E."/>
            <person name="Jex A.R."/>
            <person name="Gazzola D."/>
            <person name="Li H."/>
            <person name="Toshio Fujiwara R."/>
            <person name="Zhan B."/>
            <person name="Aroian R.V."/>
            <person name="Pafco B."/>
            <person name="Schwarz E.M."/>
        </authorList>
    </citation>
    <scope>NUCLEOTIDE SEQUENCE [LARGE SCALE GENOMIC DNA]</scope>
    <source>
        <strain evidence="1 2">Aroian</strain>
        <tissue evidence="1">Whole animal</tissue>
    </source>
</reference>
<proteinExistence type="predicted"/>
<sequence>MFLDELIPGESLRVRRGQDDRIAIGGETEYNNSYVDNALQEEIERMIVSIWQQFIAEWIELDACDAPSIETIQR</sequence>
<accession>A0ABR1CT23</accession>
<name>A0ABR1CT23_NECAM</name>
<organism evidence="1 2">
    <name type="scientific">Necator americanus</name>
    <name type="common">Human hookworm</name>
    <dbReference type="NCBI Taxonomy" id="51031"/>
    <lineage>
        <taxon>Eukaryota</taxon>
        <taxon>Metazoa</taxon>
        <taxon>Ecdysozoa</taxon>
        <taxon>Nematoda</taxon>
        <taxon>Chromadorea</taxon>
        <taxon>Rhabditida</taxon>
        <taxon>Rhabditina</taxon>
        <taxon>Rhabditomorpha</taxon>
        <taxon>Strongyloidea</taxon>
        <taxon>Ancylostomatidae</taxon>
        <taxon>Bunostominae</taxon>
        <taxon>Necator</taxon>
    </lineage>
</organism>
<keyword evidence="2" id="KW-1185">Reference proteome</keyword>
<evidence type="ECO:0000313" key="2">
    <source>
        <dbReference type="Proteomes" id="UP001303046"/>
    </source>
</evidence>